<dbReference type="PANTHER" id="PTHR21666">
    <property type="entry name" value="PEPTIDASE-RELATED"/>
    <property type="match status" value="1"/>
</dbReference>
<feature type="region of interest" description="Disordered" evidence="1">
    <location>
        <begin position="62"/>
        <end position="160"/>
    </location>
</feature>
<dbReference type="Pfam" id="PF01551">
    <property type="entry name" value="Peptidase_M23"/>
    <property type="match status" value="1"/>
</dbReference>
<sequence>MPTAGNPTASGTGPPKYSPGSTDHGPAALLSAHTGSTTATSAAAEPGIVPVTLESAAVPTVVPARPAPAGPPTRTYPAESPIETRTTGAPARPRPSGPHTGTPPAGICAEYPEEGAPASSAEPEAAAGTATSPAGPGIGFDAPVPANRDDGHPPVAPGRRTPLRHAVVLGGGRLIAPDWRKRAAQAREARPAFRQRSAAAYRWTRRQLTALRYRVPTRAEIAELLDRRPSAQEIADSARRHRFLLGGLGLTLLLAAGDAGAGLLVSEQPPAPGIAHRVAVAHPLQLSTPVPSIRRYLDAIDNGERLREQAVVAAAARATLQRAKAEAAAAAAGQEQPWINSAPGAPEGALPPGAVLPGPGGFVLPAPGTFTSGFGSRWGTFHRGIDIAGPIGTPIYAVADGTVIDAGPAQGFGLWVRIRHNDGTISVYGHMYDFFVSVGERVPAGMQIARMGNRGDSSGPHLHFEIIMDGRHVDPQRWLALHGLSYG</sequence>
<gene>
    <name evidence="3" type="ORF">HGA15_06640</name>
</gene>
<reference evidence="3 4" key="1">
    <citation type="submission" date="2020-04" db="EMBL/GenBank/DDBJ databases">
        <title>MicrobeNet Type strains.</title>
        <authorList>
            <person name="Nicholson A.C."/>
        </authorList>
    </citation>
    <scope>NUCLEOTIDE SEQUENCE [LARGE SCALE GENOMIC DNA]</scope>
    <source>
        <strain evidence="3 4">JCM 3332</strain>
    </source>
</reference>
<feature type="compositionally biased region" description="Low complexity" evidence="1">
    <location>
        <begin position="114"/>
        <end position="135"/>
    </location>
</feature>
<dbReference type="SUPFAM" id="SSF51261">
    <property type="entry name" value="Duplicated hybrid motif"/>
    <property type="match status" value="1"/>
</dbReference>
<accession>A0A846YDM9</accession>
<feature type="compositionally biased region" description="Low complexity" evidence="1">
    <location>
        <begin position="27"/>
        <end position="43"/>
    </location>
</feature>
<dbReference type="GO" id="GO:0004222">
    <property type="term" value="F:metalloendopeptidase activity"/>
    <property type="evidence" value="ECO:0007669"/>
    <property type="project" value="TreeGrafter"/>
</dbReference>
<evidence type="ECO:0000256" key="1">
    <source>
        <dbReference type="SAM" id="MobiDB-lite"/>
    </source>
</evidence>
<dbReference type="InterPro" id="IPR016047">
    <property type="entry name" value="M23ase_b-sheet_dom"/>
</dbReference>
<keyword evidence="4" id="KW-1185">Reference proteome</keyword>
<dbReference type="InterPro" id="IPR011055">
    <property type="entry name" value="Dup_hybrid_motif"/>
</dbReference>
<proteinExistence type="predicted"/>
<dbReference type="AlphaFoldDB" id="A0A846YDM9"/>
<dbReference type="Gene3D" id="2.70.70.10">
    <property type="entry name" value="Glucose Permease (Domain IIA)"/>
    <property type="match status" value="1"/>
</dbReference>
<feature type="domain" description="M23ase beta-sheet core" evidence="2">
    <location>
        <begin position="381"/>
        <end position="475"/>
    </location>
</feature>
<dbReference type="Proteomes" id="UP000570678">
    <property type="component" value="Unassembled WGS sequence"/>
</dbReference>
<organism evidence="3 4">
    <name type="scientific">Nocardia flavorosea</name>
    <dbReference type="NCBI Taxonomy" id="53429"/>
    <lineage>
        <taxon>Bacteria</taxon>
        <taxon>Bacillati</taxon>
        <taxon>Actinomycetota</taxon>
        <taxon>Actinomycetes</taxon>
        <taxon>Mycobacteriales</taxon>
        <taxon>Nocardiaceae</taxon>
        <taxon>Nocardia</taxon>
    </lineage>
</organism>
<name>A0A846YDM9_9NOCA</name>
<evidence type="ECO:0000259" key="2">
    <source>
        <dbReference type="Pfam" id="PF01551"/>
    </source>
</evidence>
<comment type="caution">
    <text evidence="3">The sequence shown here is derived from an EMBL/GenBank/DDBJ whole genome shotgun (WGS) entry which is preliminary data.</text>
</comment>
<evidence type="ECO:0000313" key="4">
    <source>
        <dbReference type="Proteomes" id="UP000570678"/>
    </source>
</evidence>
<dbReference type="EMBL" id="JAAXOT010000003">
    <property type="protein sequence ID" value="NKY55842.1"/>
    <property type="molecule type" value="Genomic_DNA"/>
</dbReference>
<protein>
    <submittedName>
        <fullName evidence="3">M23 family metallopeptidase</fullName>
    </submittedName>
</protein>
<feature type="region of interest" description="Disordered" evidence="1">
    <location>
        <begin position="1"/>
        <end position="43"/>
    </location>
</feature>
<dbReference type="CDD" id="cd12797">
    <property type="entry name" value="M23_peptidase"/>
    <property type="match status" value="1"/>
</dbReference>
<dbReference type="PANTHER" id="PTHR21666:SF270">
    <property type="entry name" value="MUREIN HYDROLASE ACTIVATOR ENVC"/>
    <property type="match status" value="1"/>
</dbReference>
<evidence type="ECO:0000313" key="3">
    <source>
        <dbReference type="EMBL" id="NKY55842.1"/>
    </source>
</evidence>
<dbReference type="InterPro" id="IPR050570">
    <property type="entry name" value="Cell_wall_metabolism_enzyme"/>
</dbReference>
<feature type="compositionally biased region" description="Polar residues" evidence="1">
    <location>
        <begin position="1"/>
        <end position="11"/>
    </location>
</feature>